<dbReference type="AlphaFoldDB" id="A0A090T2R0"/>
<protein>
    <submittedName>
        <fullName evidence="1">Uncharacterized protein</fullName>
    </submittedName>
</protein>
<dbReference type="EMBL" id="BBMT01000004">
    <property type="protein sequence ID" value="GAL34290.1"/>
    <property type="molecule type" value="Genomic_DNA"/>
</dbReference>
<accession>A0A090T2R0</accession>
<reference evidence="1 2" key="1">
    <citation type="submission" date="2014-09" db="EMBL/GenBank/DDBJ databases">
        <title>Vibrio maritimus JCM 19240. (C210) whole genome shotgun sequence.</title>
        <authorList>
            <person name="Sawabe T."/>
            <person name="Meirelles P."/>
            <person name="Nakanishi M."/>
            <person name="Sayaka M."/>
            <person name="Hattori M."/>
            <person name="Ohkuma M."/>
        </authorList>
    </citation>
    <scope>NUCLEOTIDE SEQUENCE [LARGE SCALE GENOMIC DNA]</scope>
    <source>
        <strain evidence="1 2">JCM 19240</strain>
    </source>
</reference>
<evidence type="ECO:0000313" key="2">
    <source>
        <dbReference type="Proteomes" id="UP000029224"/>
    </source>
</evidence>
<name>A0A090T2R0_9VIBR</name>
<comment type="caution">
    <text evidence="1">The sequence shown here is derived from an EMBL/GenBank/DDBJ whole genome shotgun (WGS) entry which is preliminary data.</text>
</comment>
<gene>
    <name evidence="1" type="ORF">JCM19240_1198</name>
</gene>
<evidence type="ECO:0000313" key="1">
    <source>
        <dbReference type="EMBL" id="GAL34290.1"/>
    </source>
</evidence>
<sequence>MPFCATGFEKPKRLSEREMTSDSEGDKAGILLLNIRVRKC</sequence>
<dbReference type="Proteomes" id="UP000029224">
    <property type="component" value="Unassembled WGS sequence"/>
</dbReference>
<organism evidence="1 2">
    <name type="scientific">Vibrio maritimus</name>
    <dbReference type="NCBI Taxonomy" id="990268"/>
    <lineage>
        <taxon>Bacteria</taxon>
        <taxon>Pseudomonadati</taxon>
        <taxon>Pseudomonadota</taxon>
        <taxon>Gammaproteobacteria</taxon>
        <taxon>Vibrionales</taxon>
        <taxon>Vibrionaceae</taxon>
        <taxon>Vibrio</taxon>
    </lineage>
</organism>
<keyword evidence="2" id="KW-1185">Reference proteome</keyword>
<proteinExistence type="predicted"/>
<reference evidence="1 2" key="2">
    <citation type="submission" date="2014-09" db="EMBL/GenBank/DDBJ databases">
        <authorList>
            <consortium name="NBRP consortium"/>
            <person name="Sawabe T."/>
            <person name="Meirelles P."/>
            <person name="Nakanishi M."/>
            <person name="Sayaka M."/>
            <person name="Hattori M."/>
            <person name="Ohkuma M."/>
        </authorList>
    </citation>
    <scope>NUCLEOTIDE SEQUENCE [LARGE SCALE GENOMIC DNA]</scope>
    <source>
        <strain evidence="1 2">JCM 19240</strain>
    </source>
</reference>